<keyword evidence="1" id="KW-0446">Lipid-binding</keyword>
<dbReference type="SUPFAM" id="SSF82549">
    <property type="entry name" value="DAK1/DegV-like"/>
    <property type="match status" value="1"/>
</dbReference>
<proteinExistence type="predicted"/>
<dbReference type="InterPro" id="IPR043168">
    <property type="entry name" value="DegV_C"/>
</dbReference>
<protein>
    <submittedName>
        <fullName evidence="2">DegV family protein</fullName>
    </submittedName>
</protein>
<dbReference type="Pfam" id="PF02645">
    <property type="entry name" value="DegV"/>
    <property type="match status" value="1"/>
</dbReference>
<dbReference type="OrthoDB" id="2138472at2"/>
<dbReference type="InterPro" id="IPR003797">
    <property type="entry name" value="DegV"/>
</dbReference>
<dbReference type="Proteomes" id="UP000317863">
    <property type="component" value="Unassembled WGS sequence"/>
</dbReference>
<dbReference type="EMBL" id="SGJB01000010">
    <property type="protein sequence ID" value="TQQ84445.1"/>
    <property type="molecule type" value="Genomic_DNA"/>
</dbReference>
<dbReference type="NCBIfam" id="TIGR00762">
    <property type="entry name" value="DegV"/>
    <property type="match status" value="1"/>
</dbReference>
<reference evidence="2 3" key="1">
    <citation type="submission" date="2019-02" db="EMBL/GenBank/DDBJ databases">
        <title>Peptostreptococcaceae bacterium ZHW00191 nov., a new bacterium isolated from the human gut.</title>
        <authorList>
            <person name="Zhou H.-W."/>
            <person name="Chen X.-J."/>
        </authorList>
    </citation>
    <scope>NUCLEOTIDE SEQUENCE [LARGE SCALE GENOMIC DNA]</scope>
    <source>
        <strain evidence="2 3">ZHW00191</strain>
    </source>
</reference>
<organism evidence="2 3">
    <name type="scientific">Peptacetobacter hominis</name>
    <dbReference type="NCBI Taxonomy" id="2743610"/>
    <lineage>
        <taxon>Bacteria</taxon>
        <taxon>Bacillati</taxon>
        <taxon>Bacillota</taxon>
        <taxon>Clostridia</taxon>
        <taxon>Peptostreptococcales</taxon>
        <taxon>Peptostreptococcaceae</taxon>
        <taxon>Peptacetobacter</taxon>
    </lineage>
</organism>
<keyword evidence="3" id="KW-1185">Reference proteome</keyword>
<dbReference type="InterPro" id="IPR050270">
    <property type="entry name" value="DegV_domain_contain"/>
</dbReference>
<accession>A0A544QUS3</accession>
<sequence length="281" mass="30872">MSKVRIITDSASDLPIEIVEKYGIKVIGLDVIFGEDRFEEGVGMDNDTFYKRMKQESQLPKTACPSPDRFLDLYKEENTDVVVISISSKLSGTYNSAVLAKSMYDEDGGVDIRVIDTLSGSIGEGLLVYYAAKLSEDGKSADEIEKAIMKLIDKEAFFGVLQTLENAIKGGRISKLAGSIINTFNFKALIKVEGGLVHPFDKARGEGNSVRKLISLFLDKQENTENKTLFIGHSNLPEKAEKVKIEIEKLKAFKEVVICEIGPIMGTYAAEGCILLNAAEI</sequence>
<dbReference type="Gene3D" id="3.30.1180.10">
    <property type="match status" value="1"/>
</dbReference>
<evidence type="ECO:0000313" key="3">
    <source>
        <dbReference type="Proteomes" id="UP000317863"/>
    </source>
</evidence>
<dbReference type="PROSITE" id="PS51482">
    <property type="entry name" value="DEGV"/>
    <property type="match status" value="1"/>
</dbReference>
<dbReference type="AlphaFoldDB" id="A0A544QUS3"/>
<comment type="caution">
    <text evidence="2">The sequence shown here is derived from an EMBL/GenBank/DDBJ whole genome shotgun (WGS) entry which is preliminary data.</text>
</comment>
<dbReference type="RefSeq" id="WP_142536104.1">
    <property type="nucleotide sequence ID" value="NZ_SGJB01000010.1"/>
</dbReference>
<dbReference type="GO" id="GO:0008289">
    <property type="term" value="F:lipid binding"/>
    <property type="evidence" value="ECO:0007669"/>
    <property type="project" value="UniProtKB-KW"/>
</dbReference>
<evidence type="ECO:0000256" key="1">
    <source>
        <dbReference type="ARBA" id="ARBA00023121"/>
    </source>
</evidence>
<dbReference type="PANTHER" id="PTHR33434">
    <property type="entry name" value="DEGV DOMAIN-CONTAINING PROTEIN DR_1986-RELATED"/>
    <property type="match status" value="1"/>
</dbReference>
<name>A0A544QUS3_9FIRM</name>
<dbReference type="PANTHER" id="PTHR33434:SF2">
    <property type="entry name" value="FATTY ACID-BINDING PROTEIN TM_1468"/>
    <property type="match status" value="1"/>
</dbReference>
<evidence type="ECO:0000313" key="2">
    <source>
        <dbReference type="EMBL" id="TQQ84445.1"/>
    </source>
</evidence>
<dbReference type="Gene3D" id="3.40.50.10170">
    <property type="match status" value="1"/>
</dbReference>
<gene>
    <name evidence="2" type="ORF">EXD82_06470</name>
</gene>